<dbReference type="Proteomes" id="UP000027195">
    <property type="component" value="Unassembled WGS sequence"/>
</dbReference>
<protein>
    <submittedName>
        <fullName evidence="1">Uncharacterized protein</fullName>
    </submittedName>
</protein>
<name>A0A067M491_BOTB1</name>
<dbReference type="InParanoid" id="A0A067M491"/>
<organism evidence="1 2">
    <name type="scientific">Botryobasidium botryosum (strain FD-172 SS1)</name>
    <dbReference type="NCBI Taxonomy" id="930990"/>
    <lineage>
        <taxon>Eukaryota</taxon>
        <taxon>Fungi</taxon>
        <taxon>Dikarya</taxon>
        <taxon>Basidiomycota</taxon>
        <taxon>Agaricomycotina</taxon>
        <taxon>Agaricomycetes</taxon>
        <taxon>Cantharellales</taxon>
        <taxon>Botryobasidiaceae</taxon>
        <taxon>Botryobasidium</taxon>
    </lineage>
</organism>
<proteinExistence type="predicted"/>
<dbReference type="EMBL" id="KL198066">
    <property type="protein sequence ID" value="KDQ10608.1"/>
    <property type="molecule type" value="Genomic_DNA"/>
</dbReference>
<reference evidence="2" key="1">
    <citation type="journal article" date="2014" name="Proc. Natl. Acad. Sci. U.S.A.">
        <title>Extensive sampling of basidiomycete genomes demonstrates inadequacy of the white-rot/brown-rot paradigm for wood decay fungi.</title>
        <authorList>
            <person name="Riley R."/>
            <person name="Salamov A.A."/>
            <person name="Brown D.W."/>
            <person name="Nagy L.G."/>
            <person name="Floudas D."/>
            <person name="Held B.W."/>
            <person name="Levasseur A."/>
            <person name="Lombard V."/>
            <person name="Morin E."/>
            <person name="Otillar R."/>
            <person name="Lindquist E.A."/>
            <person name="Sun H."/>
            <person name="LaButti K.M."/>
            <person name="Schmutz J."/>
            <person name="Jabbour D."/>
            <person name="Luo H."/>
            <person name="Baker S.E."/>
            <person name="Pisabarro A.G."/>
            <person name="Walton J.D."/>
            <person name="Blanchette R.A."/>
            <person name="Henrissat B."/>
            <person name="Martin F."/>
            <person name="Cullen D."/>
            <person name="Hibbett D.S."/>
            <person name="Grigoriev I.V."/>
        </authorList>
    </citation>
    <scope>NUCLEOTIDE SEQUENCE [LARGE SCALE GENOMIC DNA]</scope>
    <source>
        <strain evidence="2">FD-172 SS1</strain>
    </source>
</reference>
<evidence type="ECO:0000313" key="1">
    <source>
        <dbReference type="EMBL" id="KDQ10608.1"/>
    </source>
</evidence>
<dbReference type="AlphaFoldDB" id="A0A067M491"/>
<dbReference type="HOGENOM" id="CLU_1481757_0_0_1"/>
<keyword evidence="2" id="KW-1185">Reference proteome</keyword>
<dbReference type="OrthoDB" id="3184250at2759"/>
<evidence type="ECO:0000313" key="2">
    <source>
        <dbReference type="Proteomes" id="UP000027195"/>
    </source>
</evidence>
<accession>A0A067M491</accession>
<gene>
    <name evidence="1" type="ORF">BOTBODRAFT_491312</name>
</gene>
<sequence length="182" mass="20694">MAEESYKHHLQAFLDQPWLIKTDEATNIFSYLFITFSLDALSCCFLVADTKTVWIEAKEGNYFARRARNCSPSASRDGYSESRVGEEDERHWRREQLTKLAEVHSMRMIEDLNFSVKAGTDSELSRTGSEVSSRQVHRLAPRYYPSTSSCLLLTLLGLHSSEAFSTMTDASLTRVLFTTSDS</sequence>